<dbReference type="Pfam" id="PF01322">
    <property type="entry name" value="Cytochrom_C_2"/>
    <property type="match status" value="1"/>
</dbReference>
<dbReference type="RefSeq" id="WP_283172236.1">
    <property type="nucleotide sequence ID" value="NZ_JAPNOA010000009.1"/>
</dbReference>
<gene>
    <name evidence="2" type="ORF">OUO13_02350</name>
</gene>
<keyword evidence="3" id="KW-1185">Reference proteome</keyword>
<dbReference type="PROSITE" id="PS51009">
    <property type="entry name" value="CYTCII"/>
    <property type="match status" value="1"/>
</dbReference>
<dbReference type="EMBL" id="JAPNOA010000009">
    <property type="protein sequence ID" value="MCY0964017.1"/>
    <property type="molecule type" value="Genomic_DNA"/>
</dbReference>
<dbReference type="SUPFAM" id="SSF47175">
    <property type="entry name" value="Cytochromes"/>
    <property type="match status" value="1"/>
</dbReference>
<dbReference type="InterPro" id="IPR002321">
    <property type="entry name" value="Cyt_c_II"/>
</dbReference>
<evidence type="ECO:0000313" key="3">
    <source>
        <dbReference type="Proteomes" id="UP001150830"/>
    </source>
</evidence>
<comment type="caution">
    <text evidence="2">The sequence shown here is derived from an EMBL/GenBank/DDBJ whole genome shotgun (WGS) entry which is preliminary data.</text>
</comment>
<protein>
    <submittedName>
        <fullName evidence="2">Cytochrome c</fullName>
    </submittedName>
</protein>
<dbReference type="InterPro" id="IPR010980">
    <property type="entry name" value="Cyt_c/b562"/>
</dbReference>
<reference evidence="2" key="1">
    <citation type="submission" date="2022-11" db="EMBL/GenBank/DDBJ databases">
        <title>Parathalassolutuus dongxingensis gen. nov., sp. nov., a novel member of family Oceanospirillaceae isolated from a coastal shrimp pond in Guangxi, China.</title>
        <authorList>
            <person name="Chen H."/>
        </authorList>
    </citation>
    <scope>NUCLEOTIDE SEQUENCE</scope>
    <source>
        <strain evidence="2">G-43</strain>
    </source>
</reference>
<feature type="signal peptide" evidence="1">
    <location>
        <begin position="1"/>
        <end position="24"/>
    </location>
</feature>
<evidence type="ECO:0000313" key="2">
    <source>
        <dbReference type="EMBL" id="MCY0964017.1"/>
    </source>
</evidence>
<dbReference type="Gene3D" id="1.20.120.10">
    <property type="entry name" value="Cytochrome c/b562"/>
    <property type="match status" value="1"/>
</dbReference>
<dbReference type="GO" id="GO:0022900">
    <property type="term" value="P:electron transport chain"/>
    <property type="evidence" value="ECO:0007669"/>
    <property type="project" value="InterPro"/>
</dbReference>
<proteinExistence type="predicted"/>
<dbReference type="AlphaFoldDB" id="A0A9X3EAL4"/>
<dbReference type="GO" id="GO:0005506">
    <property type="term" value="F:iron ion binding"/>
    <property type="evidence" value="ECO:0007669"/>
    <property type="project" value="InterPro"/>
</dbReference>
<evidence type="ECO:0000256" key="1">
    <source>
        <dbReference type="SAM" id="SignalP"/>
    </source>
</evidence>
<dbReference type="Proteomes" id="UP001150830">
    <property type="component" value="Unassembled WGS sequence"/>
</dbReference>
<feature type="chain" id="PRO_5040717735" evidence="1">
    <location>
        <begin position="25"/>
        <end position="176"/>
    </location>
</feature>
<organism evidence="2 3">
    <name type="scientific">Parathalassolituus penaei</name>
    <dbReference type="NCBI Taxonomy" id="2997323"/>
    <lineage>
        <taxon>Bacteria</taxon>
        <taxon>Pseudomonadati</taxon>
        <taxon>Pseudomonadota</taxon>
        <taxon>Gammaproteobacteria</taxon>
        <taxon>Oceanospirillales</taxon>
        <taxon>Oceanospirillaceae</taxon>
        <taxon>Parathalassolituus</taxon>
    </lineage>
</organism>
<accession>A0A9X3EAL4</accession>
<keyword evidence="1" id="KW-0732">Signal</keyword>
<name>A0A9X3EAL4_9GAMM</name>
<sequence>MKKLQARRAGWLLAALLVPALAFAHGGATGVVHDRMHEMKDMKAAMKELKPIVAGSTDYNADTVKAQAQRLVKASGEHMLTLYPEGTFTKPSEAKPLVREDWKTFSQWANDMERVGKAMDNNASNGLGKATLSKADIAKLRVADMTDSQLQSMSVADLYQVAGSTCSSCHKRFKKD</sequence>
<dbReference type="GO" id="GO:0009055">
    <property type="term" value="F:electron transfer activity"/>
    <property type="evidence" value="ECO:0007669"/>
    <property type="project" value="InterPro"/>
</dbReference>
<dbReference type="GO" id="GO:0020037">
    <property type="term" value="F:heme binding"/>
    <property type="evidence" value="ECO:0007669"/>
    <property type="project" value="InterPro"/>
</dbReference>